<gene>
    <name evidence="1" type="ORF">AVDCRST_MAG82-16</name>
</gene>
<proteinExistence type="predicted"/>
<sequence>EGEGENTAGPGIPRIGRGSCGCNGRGVAEHSEVYEDQGDV</sequence>
<feature type="non-terminal residue" evidence="1">
    <location>
        <position position="40"/>
    </location>
</feature>
<name>A0A6J4NUC1_9ACTN</name>
<dbReference type="EMBL" id="CADCVA010000003">
    <property type="protein sequence ID" value="CAA9397445.1"/>
    <property type="molecule type" value="Genomic_DNA"/>
</dbReference>
<dbReference type="AlphaFoldDB" id="A0A6J4NUC1"/>
<evidence type="ECO:0000313" key="1">
    <source>
        <dbReference type="EMBL" id="CAA9397445.1"/>
    </source>
</evidence>
<protein>
    <submittedName>
        <fullName evidence="1">Uncharacterized protein</fullName>
    </submittedName>
</protein>
<organism evidence="1">
    <name type="scientific">uncultured Rubrobacteraceae bacterium</name>
    <dbReference type="NCBI Taxonomy" id="349277"/>
    <lineage>
        <taxon>Bacteria</taxon>
        <taxon>Bacillati</taxon>
        <taxon>Actinomycetota</taxon>
        <taxon>Rubrobacteria</taxon>
        <taxon>Rubrobacterales</taxon>
        <taxon>Rubrobacteraceae</taxon>
        <taxon>environmental samples</taxon>
    </lineage>
</organism>
<reference evidence="1" key="1">
    <citation type="submission" date="2020-02" db="EMBL/GenBank/DDBJ databases">
        <authorList>
            <person name="Meier V. D."/>
        </authorList>
    </citation>
    <scope>NUCLEOTIDE SEQUENCE</scope>
    <source>
        <strain evidence="1">AVDCRST_MAG82</strain>
    </source>
</reference>
<feature type="non-terminal residue" evidence="1">
    <location>
        <position position="1"/>
    </location>
</feature>
<accession>A0A6J4NUC1</accession>